<gene>
    <name evidence="1" type="ORF">MRB53_020719</name>
</gene>
<name>A0ACC2L221_PERAE</name>
<reference evidence="1 2" key="1">
    <citation type="journal article" date="2022" name="Hortic Res">
        <title>A haplotype resolved chromosomal level avocado genome allows analysis of novel avocado genes.</title>
        <authorList>
            <person name="Nath O."/>
            <person name="Fletcher S.J."/>
            <person name="Hayward A."/>
            <person name="Shaw L.M."/>
            <person name="Masouleh A.K."/>
            <person name="Furtado A."/>
            <person name="Henry R.J."/>
            <person name="Mitter N."/>
        </authorList>
    </citation>
    <scope>NUCLEOTIDE SEQUENCE [LARGE SCALE GENOMIC DNA]</scope>
    <source>
        <strain evidence="2">cv. Hass</strain>
    </source>
</reference>
<proteinExistence type="predicted"/>
<evidence type="ECO:0000313" key="1">
    <source>
        <dbReference type="EMBL" id="KAJ8627412.1"/>
    </source>
</evidence>
<keyword evidence="2" id="KW-1185">Reference proteome</keyword>
<dbReference type="Proteomes" id="UP001234297">
    <property type="component" value="Chromosome 6"/>
</dbReference>
<dbReference type="EMBL" id="CM056814">
    <property type="protein sequence ID" value="KAJ8627412.1"/>
    <property type="molecule type" value="Genomic_DNA"/>
</dbReference>
<evidence type="ECO:0000313" key="2">
    <source>
        <dbReference type="Proteomes" id="UP001234297"/>
    </source>
</evidence>
<protein>
    <submittedName>
        <fullName evidence="1">Uncharacterized protein</fullName>
    </submittedName>
</protein>
<accession>A0ACC2L221</accession>
<organism evidence="1 2">
    <name type="scientific">Persea americana</name>
    <name type="common">Avocado</name>
    <dbReference type="NCBI Taxonomy" id="3435"/>
    <lineage>
        <taxon>Eukaryota</taxon>
        <taxon>Viridiplantae</taxon>
        <taxon>Streptophyta</taxon>
        <taxon>Embryophyta</taxon>
        <taxon>Tracheophyta</taxon>
        <taxon>Spermatophyta</taxon>
        <taxon>Magnoliopsida</taxon>
        <taxon>Magnoliidae</taxon>
        <taxon>Laurales</taxon>
        <taxon>Lauraceae</taxon>
        <taxon>Persea</taxon>
    </lineage>
</organism>
<comment type="caution">
    <text evidence="1">The sequence shown here is derived from an EMBL/GenBank/DDBJ whole genome shotgun (WGS) entry which is preliminary data.</text>
</comment>
<sequence length="113" mass="12201">MATSTQHQSSYQSFHKKSTSSPTHRSNTGPLTKLTVPSKPKLKATNPSINDLPYDVVSEILIKIPAPTLDTSNPFSILENCSLADPALNPNLFGINLQSFLEATSSTDLLLGF</sequence>